<gene>
    <name evidence="3" type="ORF">KCH_58240</name>
</gene>
<dbReference type="Gene3D" id="3.30.420.40">
    <property type="match status" value="2"/>
</dbReference>
<comment type="caution">
    <text evidence="3">The sequence shown here is derived from an EMBL/GenBank/DDBJ whole genome shotgun (WGS) entry which is preliminary data.</text>
</comment>
<comment type="similarity">
    <text evidence="1">Belongs to the ROK (NagC/XylR) family.</text>
</comment>
<reference evidence="3 4" key="1">
    <citation type="submission" date="2014-05" db="EMBL/GenBank/DDBJ databases">
        <title>Draft Genome Sequence of Kitasatospora cheerisanensis KCTC 2395.</title>
        <authorList>
            <person name="Nam D.H."/>
        </authorList>
    </citation>
    <scope>NUCLEOTIDE SEQUENCE [LARGE SCALE GENOMIC DNA]</scope>
    <source>
        <strain evidence="3 4">KCTC 2395</strain>
    </source>
</reference>
<dbReference type="PANTHER" id="PTHR18964:SF149">
    <property type="entry name" value="BIFUNCTIONAL UDP-N-ACETYLGLUCOSAMINE 2-EPIMERASE_N-ACETYLMANNOSAMINE KINASE"/>
    <property type="match status" value="1"/>
</dbReference>
<evidence type="ECO:0000313" key="3">
    <source>
        <dbReference type="EMBL" id="KDN82317.1"/>
    </source>
</evidence>
<feature type="compositionally biased region" description="Low complexity" evidence="2">
    <location>
        <begin position="980"/>
        <end position="999"/>
    </location>
</feature>
<evidence type="ECO:0000313" key="4">
    <source>
        <dbReference type="Proteomes" id="UP000027178"/>
    </source>
</evidence>
<proteinExistence type="inferred from homology"/>
<feature type="compositionally biased region" description="Basic and acidic residues" evidence="2">
    <location>
        <begin position="455"/>
        <end position="464"/>
    </location>
</feature>
<dbReference type="Pfam" id="PF00480">
    <property type="entry name" value="ROK"/>
    <property type="match status" value="1"/>
</dbReference>
<evidence type="ECO:0008006" key="5">
    <source>
        <dbReference type="Google" id="ProtNLM"/>
    </source>
</evidence>
<dbReference type="InterPro" id="IPR043129">
    <property type="entry name" value="ATPase_NBD"/>
</dbReference>
<name>A0A066YME6_9ACTN</name>
<dbReference type="InterPro" id="IPR036388">
    <property type="entry name" value="WH-like_DNA-bd_sf"/>
</dbReference>
<sequence>MKAGPSQEEVRQHNLGALLRHVHFQGPTSRAVLAAELGLNRSTILGLVGELTAAGLVREELPQETRRAGRPSLVVKPESTRVHVLAVDLGVERLAAALIGLGGVFLGRRECPWPDGHPADPAQVAAVLAEFAEQMLADAPAGGSCVGVAVAVRGIVRHPDGLIGLTPNMGWRDLDFTGAFADRLRLDVPVLIANEANLGALAEHRRGIGRGSQNLVYLHGEVGIGAGVISGGELLRGERGYAGEVGHMTVNPFQGRPCGCGARGCLEAEAGERALLEAAGRDVRTTGTDAVRSVVTAADLGDVTARAALHRVGDWLGIGIANVVNLFDPDLVVLGGTLRDVFLGSAAQVRSRINTNALAALRENLRLRVSELGDDTILIGAAELAFSDILTRPLETLTRTTPPPPTPDRPRRPGAPRDPTPRPTLRKHVQVPTRRATRSDDLSSPAAPTTVMRPPVDRTSESRHLASQVPALTIDIAVWLTESAPAAPCPRSWRESLPQVRAHQVHHTGTVDCSCRVPRTPCDPGAAATPRWLVGTDPVLATSAVPRLDDEPVRSHLPGSSAVRLRAVARCLAARISDESRRRRALRQLASELIKVGIAADDVTVPAEKLAQSADDDPIPCLCGATVGRFGNGENVVQHIRTVLVGDRQDSLNGTDLVGRGAAYLETVRNKHVLSVDEQRQAGREANPVLVVSVGLRCFPVLDEEQSGFFLDRQAAMDLCHERVDARDAARFTTVLPVDDVQIAVRPLGNDDRPERMRLDLGGNCPSTGQVERTLSFLFDLEVSRSDLHPVVNRVLRQLVAVLLRHRWRTSLPRRTGGGGLRAWGWRRRRIKSSDLMINQLSCTPTPFSRPQRGAHRHTWTGPPKAFGPSKPFGIGAFAVQSSPWPQVRIPRTQLFQLFRCGRRGINDPSGSQPSTSGRRDRCCSARSFSSPGRTSTAPTRIQGRLGRGRRSRPPGNGTGRRAGRRSCCLSGRAGGGPGRSAFGRSPTLPALVLPLLPTSRRRSGARREDRTSP</sequence>
<evidence type="ECO:0000256" key="2">
    <source>
        <dbReference type="SAM" id="MobiDB-lite"/>
    </source>
</evidence>
<protein>
    <recommendedName>
        <fullName evidence="5">ROK family transcriptional regulator</fullName>
    </recommendedName>
</protein>
<dbReference type="CDD" id="cd24076">
    <property type="entry name" value="ASKHA_ATPase_ROK_BsXylR-like"/>
    <property type="match status" value="1"/>
</dbReference>
<dbReference type="InterPro" id="IPR036390">
    <property type="entry name" value="WH_DNA-bd_sf"/>
</dbReference>
<accession>A0A066YME6</accession>
<dbReference type="SUPFAM" id="SSF53067">
    <property type="entry name" value="Actin-like ATPase domain"/>
    <property type="match status" value="1"/>
</dbReference>
<dbReference type="PANTHER" id="PTHR18964">
    <property type="entry name" value="ROK (REPRESSOR, ORF, KINASE) FAMILY"/>
    <property type="match status" value="1"/>
</dbReference>
<dbReference type="PATRIC" id="fig|1348663.4.peg.5633"/>
<feature type="compositionally biased region" description="Polar residues" evidence="2">
    <location>
        <begin position="927"/>
        <end position="940"/>
    </location>
</feature>
<dbReference type="SUPFAM" id="SSF46785">
    <property type="entry name" value="Winged helix' DNA-binding domain"/>
    <property type="match status" value="1"/>
</dbReference>
<dbReference type="HOGENOM" id="CLU_297149_0_0_11"/>
<keyword evidence="4" id="KW-1185">Reference proteome</keyword>
<evidence type="ECO:0000256" key="1">
    <source>
        <dbReference type="ARBA" id="ARBA00006479"/>
    </source>
</evidence>
<feature type="region of interest" description="Disordered" evidence="2">
    <location>
        <begin position="843"/>
        <end position="865"/>
    </location>
</feature>
<dbReference type="AlphaFoldDB" id="A0A066YME6"/>
<organism evidence="3 4">
    <name type="scientific">Kitasatospora cheerisanensis KCTC 2395</name>
    <dbReference type="NCBI Taxonomy" id="1348663"/>
    <lineage>
        <taxon>Bacteria</taxon>
        <taxon>Bacillati</taxon>
        <taxon>Actinomycetota</taxon>
        <taxon>Actinomycetes</taxon>
        <taxon>Kitasatosporales</taxon>
        <taxon>Streptomycetaceae</taxon>
        <taxon>Kitasatospora</taxon>
    </lineage>
</organism>
<dbReference type="eggNOG" id="COG1940">
    <property type="taxonomic scope" value="Bacteria"/>
</dbReference>
<dbReference type="EMBL" id="JNBY01000112">
    <property type="protein sequence ID" value="KDN82317.1"/>
    <property type="molecule type" value="Genomic_DNA"/>
</dbReference>
<feature type="region of interest" description="Disordered" evidence="2">
    <location>
        <begin position="394"/>
        <end position="464"/>
    </location>
</feature>
<dbReference type="InterPro" id="IPR000600">
    <property type="entry name" value="ROK"/>
</dbReference>
<dbReference type="Proteomes" id="UP000027178">
    <property type="component" value="Unassembled WGS sequence"/>
</dbReference>
<dbReference type="Gene3D" id="1.10.10.10">
    <property type="entry name" value="Winged helix-like DNA-binding domain superfamily/Winged helix DNA-binding domain"/>
    <property type="match status" value="1"/>
</dbReference>
<feature type="region of interest" description="Disordered" evidence="2">
    <location>
        <begin position="904"/>
        <end position="1014"/>
    </location>
</feature>